<reference evidence="2 3" key="1">
    <citation type="submission" date="2017-12" db="EMBL/GenBank/DDBJ databases">
        <authorList>
            <person name="Hurst M.R.H."/>
        </authorList>
    </citation>
    <scope>NUCLEOTIDE SEQUENCE [LARGE SCALE GENOMIC DNA]</scope>
    <source>
        <strain evidence="2 3">BM15</strain>
    </source>
</reference>
<evidence type="ECO:0000256" key="1">
    <source>
        <dbReference type="SAM" id="MobiDB-lite"/>
    </source>
</evidence>
<name>A0A2K9EDH7_9RHOB</name>
<feature type="region of interest" description="Disordered" evidence="1">
    <location>
        <begin position="244"/>
        <end position="263"/>
    </location>
</feature>
<dbReference type="EMBL" id="CP025408">
    <property type="protein sequence ID" value="AUH33008.1"/>
    <property type="molecule type" value="Genomic_DNA"/>
</dbReference>
<dbReference type="Pfam" id="PF07103">
    <property type="entry name" value="DUF1365"/>
    <property type="match status" value="1"/>
</dbReference>
<evidence type="ECO:0000313" key="3">
    <source>
        <dbReference type="Proteomes" id="UP000233742"/>
    </source>
</evidence>
<dbReference type="OrthoDB" id="9778801at2"/>
<proteinExistence type="predicted"/>
<keyword evidence="3" id="KW-1185">Reference proteome</keyword>
<protein>
    <submittedName>
        <fullName evidence="2">DUF1365 domain-containing protein</fullName>
    </submittedName>
</protein>
<organism evidence="2 3">
    <name type="scientific">Paracoccus tegillarcae</name>
    <dbReference type="NCBI Taxonomy" id="1529068"/>
    <lineage>
        <taxon>Bacteria</taxon>
        <taxon>Pseudomonadati</taxon>
        <taxon>Pseudomonadota</taxon>
        <taxon>Alphaproteobacteria</taxon>
        <taxon>Rhodobacterales</taxon>
        <taxon>Paracoccaceae</taxon>
        <taxon>Paracoccus</taxon>
    </lineage>
</organism>
<accession>A0A2K9EDH7</accession>
<dbReference type="InterPro" id="IPR010775">
    <property type="entry name" value="DUF1365"/>
</dbReference>
<dbReference type="KEGG" id="paro:CUV01_06020"/>
<sequence length="263" mass="29794">MSVDLWSGALVDAAIWHGRSGDVSRQFRYRALYAALPLEELEQGLLPLHPDRRGLWQLRRRDYGQRDGGSLLAFIRQQLAPVGLEHCQTALVTLPRSPLHGFNPVSFWLARDEGGLRAVLSEVSNTFGETHLYLCHHPDNRVITRSDRLTGDKLFHVSPFLPREGRYVFRFDAGPGRFGAWIDWIGADGDVRLQTSMVGPARVLDRSSLRRAALRHAFQPQKVTGLIHWQAAKLFSRGIRYKTKPPQLDQSQSDVTKPETKNV</sequence>
<dbReference type="PANTHER" id="PTHR33973:SF4">
    <property type="entry name" value="OS07G0153300 PROTEIN"/>
    <property type="match status" value="1"/>
</dbReference>
<gene>
    <name evidence="2" type="ORF">CUV01_06020</name>
</gene>
<evidence type="ECO:0000313" key="2">
    <source>
        <dbReference type="EMBL" id="AUH33008.1"/>
    </source>
</evidence>
<dbReference type="RefSeq" id="WP_101459681.1">
    <property type="nucleotide sequence ID" value="NZ_CP025408.1"/>
</dbReference>
<dbReference type="PANTHER" id="PTHR33973">
    <property type="entry name" value="OS07G0153300 PROTEIN"/>
    <property type="match status" value="1"/>
</dbReference>
<dbReference type="Proteomes" id="UP000233742">
    <property type="component" value="Chromosome"/>
</dbReference>
<dbReference type="AlphaFoldDB" id="A0A2K9EDH7"/>